<evidence type="ECO:0000256" key="1">
    <source>
        <dbReference type="SAM" id="MobiDB-lite"/>
    </source>
</evidence>
<evidence type="ECO:0000313" key="3">
    <source>
        <dbReference type="EMBL" id="KAF5192688.1"/>
    </source>
</evidence>
<organism evidence="3 4">
    <name type="scientific">Thalictrum thalictroides</name>
    <name type="common">Rue-anemone</name>
    <name type="synonym">Anemone thalictroides</name>
    <dbReference type="NCBI Taxonomy" id="46969"/>
    <lineage>
        <taxon>Eukaryota</taxon>
        <taxon>Viridiplantae</taxon>
        <taxon>Streptophyta</taxon>
        <taxon>Embryophyta</taxon>
        <taxon>Tracheophyta</taxon>
        <taxon>Spermatophyta</taxon>
        <taxon>Magnoliopsida</taxon>
        <taxon>Ranunculales</taxon>
        <taxon>Ranunculaceae</taxon>
        <taxon>Thalictroideae</taxon>
        <taxon>Thalictrum</taxon>
    </lineage>
</organism>
<dbReference type="GO" id="GO:0005743">
    <property type="term" value="C:mitochondrial inner membrane"/>
    <property type="evidence" value="ECO:0007669"/>
    <property type="project" value="TreeGrafter"/>
</dbReference>
<keyword evidence="4" id="KW-1185">Reference proteome</keyword>
<keyword evidence="3" id="KW-0418">Kinase</keyword>
<dbReference type="InterPro" id="IPR051130">
    <property type="entry name" value="Mito_struct-func_regulator"/>
</dbReference>
<dbReference type="AlphaFoldDB" id="A0A7J6W7B6"/>
<dbReference type="EMBL" id="JABWDY010021039">
    <property type="protein sequence ID" value="KAF5192688.1"/>
    <property type="molecule type" value="Genomic_DNA"/>
</dbReference>
<protein>
    <submittedName>
        <fullName evidence="3">Aarf domain containing kinase</fullName>
    </submittedName>
</protein>
<evidence type="ECO:0000259" key="2">
    <source>
        <dbReference type="Pfam" id="PF03109"/>
    </source>
</evidence>
<dbReference type="Proteomes" id="UP000554482">
    <property type="component" value="Unassembled WGS sequence"/>
</dbReference>
<dbReference type="InterPro" id="IPR004147">
    <property type="entry name" value="ABC1_dom"/>
</dbReference>
<feature type="domain" description="ABC1 atypical kinase-like" evidence="2">
    <location>
        <begin position="123"/>
        <end position="164"/>
    </location>
</feature>
<gene>
    <name evidence="3" type="ORF">FRX31_017731</name>
</gene>
<keyword evidence="3" id="KW-0808">Transferase</keyword>
<accession>A0A7J6W7B6</accession>
<feature type="region of interest" description="Disordered" evidence="1">
    <location>
        <begin position="1"/>
        <end position="26"/>
    </location>
</feature>
<reference evidence="3 4" key="1">
    <citation type="submission" date="2020-06" db="EMBL/GenBank/DDBJ databases">
        <title>Transcriptomic and genomic resources for Thalictrum thalictroides and T. hernandezii: Facilitating candidate gene discovery in an emerging model plant lineage.</title>
        <authorList>
            <person name="Arias T."/>
            <person name="Riano-Pachon D.M."/>
            <person name="Di Stilio V.S."/>
        </authorList>
    </citation>
    <scope>NUCLEOTIDE SEQUENCE [LARGE SCALE GENOMIC DNA]</scope>
    <source>
        <strain evidence="4">cv. WT478/WT964</strain>
        <tissue evidence="3">Leaves</tissue>
    </source>
</reference>
<dbReference type="GO" id="GO:0007005">
    <property type="term" value="P:mitochondrion organization"/>
    <property type="evidence" value="ECO:0007669"/>
    <property type="project" value="TreeGrafter"/>
</dbReference>
<sequence length="315" mass="35869">MGLGSRGSHGTQWKVGTDNTRRRGRPMGQNRAFYCYKPLRKTSLGSTDMDQLTLAEFRKKGQKNVKEEPGMQLWGFISELKHGKGTNGGASGQLGENFGLLSDWQFCLLLFLSALFAFDLGKREPQLVLLDHGLYKELDDETRINYAALWKALVFADAKAIRENSVKLGAGDDLYALFAGILTMRPWNRVIDPAADHLVIQGNNSDRSELQMYASQYFPQISELLRRLPRVILLMLKTNDCLRAVNNCLLQRPSLEHFLIIGRISSEAILERKMLQRKYFFSGLSIWLEEILLEARLLTMQVALWLLSWRKLLSG</sequence>
<comment type="caution">
    <text evidence="3">The sequence shown here is derived from an EMBL/GenBank/DDBJ whole genome shotgun (WGS) entry which is preliminary data.</text>
</comment>
<dbReference type="PANTHER" id="PTHR43173">
    <property type="entry name" value="ABC1 FAMILY PROTEIN"/>
    <property type="match status" value="1"/>
</dbReference>
<dbReference type="GO" id="GO:0055088">
    <property type="term" value="P:lipid homeostasis"/>
    <property type="evidence" value="ECO:0007669"/>
    <property type="project" value="TreeGrafter"/>
</dbReference>
<name>A0A7J6W7B6_THATH</name>
<dbReference type="OrthoDB" id="427480at2759"/>
<dbReference type="PANTHER" id="PTHR43173:SF19">
    <property type="entry name" value="AARF DOMAIN-CONTAINING PROTEIN KINASE 1"/>
    <property type="match status" value="1"/>
</dbReference>
<evidence type="ECO:0000313" key="4">
    <source>
        <dbReference type="Proteomes" id="UP000554482"/>
    </source>
</evidence>
<dbReference type="Pfam" id="PF03109">
    <property type="entry name" value="ABC1"/>
    <property type="match status" value="1"/>
</dbReference>
<proteinExistence type="predicted"/>
<dbReference type="GO" id="GO:0016301">
    <property type="term" value="F:kinase activity"/>
    <property type="evidence" value="ECO:0007669"/>
    <property type="project" value="UniProtKB-KW"/>
</dbReference>